<evidence type="ECO:0000313" key="3">
    <source>
        <dbReference type="Proteomes" id="UP000215694"/>
    </source>
</evidence>
<keyword evidence="1" id="KW-1133">Transmembrane helix</keyword>
<feature type="transmembrane region" description="Helical" evidence="1">
    <location>
        <begin position="88"/>
        <end position="110"/>
    </location>
</feature>
<dbReference type="RefSeq" id="WP_094367550.1">
    <property type="nucleotide sequence ID" value="NZ_NOJY02000011.1"/>
</dbReference>
<protein>
    <recommendedName>
        <fullName evidence="4">ABC transporter permease</fullName>
    </recommendedName>
</protein>
<gene>
    <name evidence="2" type="ORF">CHL78_008080</name>
</gene>
<accession>A0A371J4G6</accession>
<keyword evidence="1" id="KW-0812">Transmembrane</keyword>
<sequence length="228" mass="25433">MYNLLKAEIYKLKYSKELLICLVGLFVLSAINIYYGNIEGAKSTLASQSREMFGLMACTLFAVTYVGKDSLTKTISYTLTSGQSRGRVILSKYCCFLIASTIILIMNYILMGGLYSIFYGWGQLFNSEELYFLIAYIMLGIYFDLCIVSIPFFICILVNTSSLAMALSCGFIGLILSLSQMPWDTVAYSIASKDTSLGILPIIFIIGFLLVTIILYLACSYCFNNKDI</sequence>
<reference evidence="2 3" key="1">
    <citation type="journal article" date="2017" name="Genome Announc.">
        <title>Draft Genome Sequence of Romboutsia weinsteinii sp. nov. Strain CCRI-19649(T) Isolated from Surface Water.</title>
        <authorList>
            <person name="Maheux A.F."/>
            <person name="Boudreau D.K."/>
            <person name="Berube E."/>
            <person name="Boissinot M."/>
            <person name="Cantin P."/>
            <person name="Raymond F."/>
            <person name="Corbeil J."/>
            <person name="Omar R.F."/>
            <person name="Bergeron M.G."/>
        </authorList>
    </citation>
    <scope>NUCLEOTIDE SEQUENCE [LARGE SCALE GENOMIC DNA]</scope>
    <source>
        <strain evidence="2 3">CCRI-19649</strain>
    </source>
</reference>
<proteinExistence type="predicted"/>
<feature type="transmembrane region" description="Helical" evidence="1">
    <location>
        <begin position="18"/>
        <end position="38"/>
    </location>
</feature>
<organism evidence="2 3">
    <name type="scientific">Romboutsia weinsteinii</name>
    <dbReference type="NCBI Taxonomy" id="2020949"/>
    <lineage>
        <taxon>Bacteria</taxon>
        <taxon>Bacillati</taxon>
        <taxon>Bacillota</taxon>
        <taxon>Clostridia</taxon>
        <taxon>Peptostreptococcales</taxon>
        <taxon>Peptostreptococcaceae</taxon>
        <taxon>Romboutsia</taxon>
    </lineage>
</organism>
<dbReference type="Proteomes" id="UP000215694">
    <property type="component" value="Unassembled WGS sequence"/>
</dbReference>
<dbReference type="GO" id="GO:0140359">
    <property type="term" value="F:ABC-type transporter activity"/>
    <property type="evidence" value="ECO:0007669"/>
    <property type="project" value="InterPro"/>
</dbReference>
<name>A0A371J4G6_9FIRM</name>
<feature type="transmembrane region" description="Helical" evidence="1">
    <location>
        <begin position="130"/>
        <end position="156"/>
    </location>
</feature>
<keyword evidence="1" id="KW-0472">Membrane</keyword>
<feature type="transmembrane region" description="Helical" evidence="1">
    <location>
        <begin position="199"/>
        <end position="223"/>
    </location>
</feature>
<evidence type="ECO:0000256" key="1">
    <source>
        <dbReference type="SAM" id="Phobius"/>
    </source>
</evidence>
<feature type="transmembrane region" description="Helical" evidence="1">
    <location>
        <begin position="50"/>
        <end position="67"/>
    </location>
</feature>
<feature type="transmembrane region" description="Helical" evidence="1">
    <location>
        <begin position="163"/>
        <end position="179"/>
    </location>
</feature>
<dbReference type="OrthoDB" id="1701857at2"/>
<comment type="caution">
    <text evidence="2">The sequence shown here is derived from an EMBL/GenBank/DDBJ whole genome shotgun (WGS) entry which is preliminary data.</text>
</comment>
<evidence type="ECO:0000313" key="2">
    <source>
        <dbReference type="EMBL" id="RDY27672.1"/>
    </source>
</evidence>
<evidence type="ECO:0008006" key="4">
    <source>
        <dbReference type="Google" id="ProtNLM"/>
    </source>
</evidence>
<dbReference type="AlphaFoldDB" id="A0A371J4G6"/>
<dbReference type="GO" id="GO:0005886">
    <property type="term" value="C:plasma membrane"/>
    <property type="evidence" value="ECO:0007669"/>
    <property type="project" value="UniProtKB-SubCell"/>
</dbReference>
<keyword evidence="3" id="KW-1185">Reference proteome</keyword>
<dbReference type="EMBL" id="NOJY02000011">
    <property type="protein sequence ID" value="RDY27672.1"/>
    <property type="molecule type" value="Genomic_DNA"/>
</dbReference>